<gene>
    <name evidence="10" type="ORF">FNV43_RR14878</name>
</gene>
<evidence type="ECO:0000256" key="6">
    <source>
        <dbReference type="ARBA" id="ARBA00023067"/>
    </source>
</evidence>
<dbReference type="InterPro" id="IPR025977">
    <property type="entry name" value="Cnd3_C"/>
</dbReference>
<feature type="domain" description="Nuclear condensin complex subunit 3 C-terminal" evidence="9">
    <location>
        <begin position="526"/>
        <end position="875"/>
    </location>
</feature>
<dbReference type="SUPFAM" id="SSF48371">
    <property type="entry name" value="ARM repeat"/>
    <property type="match status" value="1"/>
</dbReference>
<evidence type="ECO:0000256" key="4">
    <source>
        <dbReference type="ARBA" id="ARBA00022618"/>
    </source>
</evidence>
<feature type="compositionally biased region" description="Acidic residues" evidence="8">
    <location>
        <begin position="1020"/>
        <end position="1044"/>
    </location>
</feature>
<protein>
    <recommendedName>
        <fullName evidence="9">Nuclear condensin complex subunit 3 C-terminal domain-containing protein</fullName>
    </recommendedName>
</protein>
<dbReference type="OrthoDB" id="27187at2759"/>
<dbReference type="InterPro" id="IPR011989">
    <property type="entry name" value="ARM-like"/>
</dbReference>
<dbReference type="EMBL" id="VOIH02000006">
    <property type="protein sequence ID" value="KAF3445184.1"/>
    <property type="molecule type" value="Genomic_DNA"/>
</dbReference>
<dbReference type="Pfam" id="PF12719">
    <property type="entry name" value="Cnd3"/>
    <property type="match status" value="1"/>
</dbReference>
<evidence type="ECO:0000256" key="2">
    <source>
        <dbReference type="ARBA" id="ARBA00006533"/>
    </source>
</evidence>
<evidence type="ECO:0000256" key="7">
    <source>
        <dbReference type="ARBA" id="ARBA00023306"/>
    </source>
</evidence>
<dbReference type="PANTHER" id="PTHR14418">
    <property type="entry name" value="CONDENSIN COMPLEX SUBUNIT 3-RELATED"/>
    <property type="match status" value="1"/>
</dbReference>
<reference evidence="10" key="1">
    <citation type="submission" date="2020-03" db="EMBL/GenBank/DDBJ databases">
        <title>A high-quality chromosome-level genome assembly of a woody plant with both climbing and erect habits, Rhamnella rubrinervis.</title>
        <authorList>
            <person name="Lu Z."/>
            <person name="Yang Y."/>
            <person name="Zhu X."/>
            <person name="Sun Y."/>
        </authorList>
    </citation>
    <scope>NUCLEOTIDE SEQUENCE</scope>
    <source>
        <strain evidence="10">BYM</strain>
        <tissue evidence="10">Leaf</tissue>
    </source>
</reference>
<organism evidence="10 11">
    <name type="scientific">Rhamnella rubrinervis</name>
    <dbReference type="NCBI Taxonomy" id="2594499"/>
    <lineage>
        <taxon>Eukaryota</taxon>
        <taxon>Viridiplantae</taxon>
        <taxon>Streptophyta</taxon>
        <taxon>Embryophyta</taxon>
        <taxon>Tracheophyta</taxon>
        <taxon>Spermatophyta</taxon>
        <taxon>Magnoliopsida</taxon>
        <taxon>eudicotyledons</taxon>
        <taxon>Gunneridae</taxon>
        <taxon>Pentapetalae</taxon>
        <taxon>rosids</taxon>
        <taxon>fabids</taxon>
        <taxon>Rosales</taxon>
        <taxon>Rhamnaceae</taxon>
        <taxon>rhamnoid group</taxon>
        <taxon>Rhamneae</taxon>
        <taxon>Rhamnella</taxon>
    </lineage>
</organism>
<evidence type="ECO:0000259" key="9">
    <source>
        <dbReference type="Pfam" id="PF12719"/>
    </source>
</evidence>
<keyword evidence="11" id="KW-1185">Reference proteome</keyword>
<accession>A0A8K0H3Z7</accession>
<dbReference type="AlphaFoldDB" id="A0A8K0H3Z7"/>
<comment type="subcellular location">
    <subcellularLocation>
        <location evidence="1">Chromosome</location>
    </subcellularLocation>
</comment>
<dbReference type="Gene3D" id="1.25.10.10">
    <property type="entry name" value="Leucine-rich Repeat Variant"/>
    <property type="match status" value="1"/>
</dbReference>
<proteinExistence type="inferred from homology"/>
<evidence type="ECO:0000256" key="1">
    <source>
        <dbReference type="ARBA" id="ARBA00004286"/>
    </source>
</evidence>
<evidence type="ECO:0000313" key="10">
    <source>
        <dbReference type="EMBL" id="KAF3445184.1"/>
    </source>
</evidence>
<name>A0A8K0H3Z7_9ROSA</name>
<dbReference type="PANTHER" id="PTHR14418:SF5">
    <property type="entry name" value="CONDENSIN COMPLEX SUBUNIT 3"/>
    <property type="match status" value="1"/>
</dbReference>
<dbReference type="GO" id="GO:0007076">
    <property type="term" value="P:mitotic chromosome condensation"/>
    <property type="evidence" value="ECO:0007669"/>
    <property type="project" value="InterPro"/>
</dbReference>
<keyword evidence="3" id="KW-0158">Chromosome</keyword>
<feature type="compositionally biased region" description="Low complexity" evidence="8">
    <location>
        <begin position="1002"/>
        <end position="1015"/>
    </location>
</feature>
<keyword evidence="6" id="KW-0226">DNA condensation</keyword>
<keyword evidence="5" id="KW-0498">Mitosis</keyword>
<evidence type="ECO:0000256" key="5">
    <source>
        <dbReference type="ARBA" id="ARBA00022776"/>
    </source>
</evidence>
<dbReference type="Proteomes" id="UP000796880">
    <property type="component" value="Unassembled WGS sequence"/>
</dbReference>
<sequence>MAKIAEEEMQLVLKIVKILDEARASNAIHIRKLKELSALRSKTSSSSSSPSLFFSAFSKTLLPLFDFHRRVASAERIVRFISVFATIYDPHHASDCDVFLEDFLRFLLVATAAANKTARFRACQIISEIIMRLPDNAEVSNELWDEVIECLKQRVGDKAPLIRTYAVRALSRFATDCENSDVLDLFLEVLHLEQNAEVRKTILLAMPPSNATSQAIIDCTMDVSESVRKAAYYVLADKFPLQSLSIKLRTIILQRGLADRSVAVSKECLKLMKDGWLTKCCNADPVEFLKYLDVETYELVGESVMGSLLEAGSIQLNNGASIQQYILSTSERPEDTIGFIPSIQLMDAEVALYWKMVCRHLQKGAQAKGTDAAARMGTEAAVYAAEASKDNDLLERILPATISDYISLVKAHINAGPNYHFASRQLLLLGSMLDFSDATNRKVASAFVQELLHKPFDHEVDEDGNMILIGDGINLGGDGDWANAVSQLARKVHASIGEFEEVVLGVIGELAQPCRERTATFIQWMHCLSVTGLLLENAKSLHLFQRKSIEPTELLQSLLLPAAKHAHLDVQRIAIRCLGLFGLIEKKPNEELVKQLRLSFVKGPIPISMMACKALFDLGMWHTPHGVDRALGQDFSSQAQEDDVAYNPITFSDMDANMGVKLLDLLCAGLDKDDWGSILESDDNESVKAVLGEGFTKILILSENYPSIPASLHPVLLTKLINLYFSNETKNLLRLKQCLSVFFEHYPSLSLNHKKYLSKAFIPVMRSMWPGINGNPGGSAFEVSKMRKRAVQASRFMLQMMQAALYEKETEREDEKGGRELPEIVDGTVVPPLECGEGGLAIRIAAEVTSFGTKKTPAERSYVSALCRVLVLLHFQLSEQGAIQLMRRLLTRVAESISAEKDLVKELKRMVDHLKTADRHPDQEQLQDQAELIFGRLGLDFNLDLSGSAEILQTPAPRSTRPTHSRRRVRQLESSSDEESSPTSVVPSIPCTIGPRSQRASKTAALTKMTATKTLRIGEGEDGEDEDSEVTSDDNSEASDQFTE</sequence>
<evidence type="ECO:0000256" key="3">
    <source>
        <dbReference type="ARBA" id="ARBA00022454"/>
    </source>
</evidence>
<feature type="region of interest" description="Disordered" evidence="8">
    <location>
        <begin position="952"/>
        <end position="1044"/>
    </location>
</feature>
<evidence type="ECO:0000256" key="8">
    <source>
        <dbReference type="SAM" id="MobiDB-lite"/>
    </source>
</evidence>
<dbReference type="InterPro" id="IPR016024">
    <property type="entry name" value="ARM-type_fold"/>
</dbReference>
<comment type="caution">
    <text evidence="10">The sequence shown here is derived from an EMBL/GenBank/DDBJ whole genome shotgun (WGS) entry which is preliminary data.</text>
</comment>
<dbReference type="GO" id="GO:0000796">
    <property type="term" value="C:condensin complex"/>
    <property type="evidence" value="ECO:0007669"/>
    <property type="project" value="InterPro"/>
</dbReference>
<comment type="similarity">
    <text evidence="2">Belongs to the CND3 (condensin subunit 3) family.</text>
</comment>
<dbReference type="GO" id="GO:0000793">
    <property type="term" value="C:condensed chromosome"/>
    <property type="evidence" value="ECO:0007669"/>
    <property type="project" value="TreeGrafter"/>
</dbReference>
<dbReference type="InterPro" id="IPR027165">
    <property type="entry name" value="CND3"/>
</dbReference>
<keyword evidence="7" id="KW-0131">Cell cycle</keyword>
<keyword evidence="4" id="KW-0132">Cell division</keyword>
<dbReference type="GO" id="GO:0051301">
    <property type="term" value="P:cell division"/>
    <property type="evidence" value="ECO:0007669"/>
    <property type="project" value="UniProtKB-KW"/>
</dbReference>
<evidence type="ECO:0000313" key="11">
    <source>
        <dbReference type="Proteomes" id="UP000796880"/>
    </source>
</evidence>